<evidence type="ECO:0000256" key="5">
    <source>
        <dbReference type="ARBA" id="ARBA00022729"/>
    </source>
</evidence>
<evidence type="ECO:0000313" key="9">
    <source>
        <dbReference type="EMBL" id="TYO98801.1"/>
    </source>
</evidence>
<dbReference type="PANTHER" id="PTHR30069">
    <property type="entry name" value="TONB-DEPENDENT OUTER MEMBRANE RECEPTOR"/>
    <property type="match status" value="1"/>
</dbReference>
<keyword evidence="2" id="KW-0813">Transport</keyword>
<evidence type="ECO:0000313" key="10">
    <source>
        <dbReference type="Proteomes" id="UP000324159"/>
    </source>
</evidence>
<dbReference type="GO" id="GO:0044718">
    <property type="term" value="P:siderophore transmembrane transport"/>
    <property type="evidence" value="ECO:0007669"/>
    <property type="project" value="TreeGrafter"/>
</dbReference>
<keyword evidence="7" id="KW-0998">Cell outer membrane</keyword>
<feature type="chain" id="PRO_5023141912" evidence="8">
    <location>
        <begin position="28"/>
        <end position="836"/>
    </location>
</feature>
<dbReference type="InterPro" id="IPR036942">
    <property type="entry name" value="Beta-barrel_TonB_sf"/>
</dbReference>
<organism evidence="9 10">
    <name type="scientific">Geothermobacter ehrlichii</name>
    <dbReference type="NCBI Taxonomy" id="213224"/>
    <lineage>
        <taxon>Bacteria</taxon>
        <taxon>Pseudomonadati</taxon>
        <taxon>Thermodesulfobacteriota</taxon>
        <taxon>Desulfuromonadia</taxon>
        <taxon>Desulfuromonadales</taxon>
        <taxon>Geothermobacteraceae</taxon>
        <taxon>Geothermobacter</taxon>
    </lineage>
</organism>
<evidence type="ECO:0000256" key="1">
    <source>
        <dbReference type="ARBA" id="ARBA00004571"/>
    </source>
</evidence>
<dbReference type="GO" id="GO:0015344">
    <property type="term" value="F:siderophore uptake transmembrane transporter activity"/>
    <property type="evidence" value="ECO:0007669"/>
    <property type="project" value="TreeGrafter"/>
</dbReference>
<keyword evidence="10" id="KW-1185">Reference proteome</keyword>
<protein>
    <submittedName>
        <fullName evidence="9">TonB-dependent receptor-like protein</fullName>
    </submittedName>
</protein>
<keyword evidence="6" id="KW-0472">Membrane</keyword>
<dbReference type="Gene3D" id="2.40.170.20">
    <property type="entry name" value="TonB-dependent receptor, beta-barrel domain"/>
    <property type="match status" value="1"/>
</dbReference>
<dbReference type="OrthoDB" id="9766643at2"/>
<keyword evidence="3" id="KW-1134">Transmembrane beta strand</keyword>
<name>A0A5D3WKR9_9BACT</name>
<gene>
    <name evidence="9" type="ORF">EDC39_105170</name>
</gene>
<dbReference type="EMBL" id="VNIB01000005">
    <property type="protein sequence ID" value="TYO98801.1"/>
    <property type="molecule type" value="Genomic_DNA"/>
</dbReference>
<evidence type="ECO:0000256" key="4">
    <source>
        <dbReference type="ARBA" id="ARBA00022692"/>
    </source>
</evidence>
<reference evidence="9 10" key="1">
    <citation type="submission" date="2019-07" db="EMBL/GenBank/DDBJ databases">
        <title>Genomic Encyclopedia of Type Strains, Phase IV (KMG-IV): sequencing the most valuable type-strain genomes for metagenomic binning, comparative biology and taxonomic classification.</title>
        <authorList>
            <person name="Goeker M."/>
        </authorList>
    </citation>
    <scope>NUCLEOTIDE SEQUENCE [LARGE SCALE GENOMIC DNA]</scope>
    <source>
        <strain evidence="9 10">SS015</strain>
    </source>
</reference>
<evidence type="ECO:0000256" key="8">
    <source>
        <dbReference type="SAM" id="SignalP"/>
    </source>
</evidence>
<comment type="caution">
    <text evidence="9">The sequence shown here is derived from an EMBL/GenBank/DDBJ whole genome shotgun (WGS) entry which is preliminary data.</text>
</comment>
<keyword evidence="4" id="KW-0812">Transmembrane</keyword>
<evidence type="ECO:0000256" key="2">
    <source>
        <dbReference type="ARBA" id="ARBA00022448"/>
    </source>
</evidence>
<dbReference type="AlphaFoldDB" id="A0A5D3WKR9"/>
<dbReference type="InterPro" id="IPR039426">
    <property type="entry name" value="TonB-dep_rcpt-like"/>
</dbReference>
<comment type="subcellular location">
    <subcellularLocation>
        <location evidence="1">Cell outer membrane</location>
        <topology evidence="1">Multi-pass membrane protein</topology>
    </subcellularLocation>
</comment>
<proteinExistence type="predicted"/>
<evidence type="ECO:0000256" key="7">
    <source>
        <dbReference type="ARBA" id="ARBA00023237"/>
    </source>
</evidence>
<dbReference type="RefSeq" id="WP_148895734.1">
    <property type="nucleotide sequence ID" value="NZ_VNIB01000005.1"/>
</dbReference>
<dbReference type="SUPFAM" id="SSF56935">
    <property type="entry name" value="Porins"/>
    <property type="match status" value="1"/>
</dbReference>
<evidence type="ECO:0000256" key="3">
    <source>
        <dbReference type="ARBA" id="ARBA00022452"/>
    </source>
</evidence>
<keyword evidence="5 8" id="KW-0732">Signal</keyword>
<dbReference type="PANTHER" id="PTHR30069:SF29">
    <property type="entry name" value="HEMOGLOBIN AND HEMOGLOBIN-HAPTOGLOBIN-BINDING PROTEIN 1-RELATED"/>
    <property type="match status" value="1"/>
</dbReference>
<feature type="signal peptide" evidence="8">
    <location>
        <begin position="1"/>
        <end position="27"/>
    </location>
</feature>
<dbReference type="GO" id="GO:0009279">
    <property type="term" value="C:cell outer membrane"/>
    <property type="evidence" value="ECO:0007669"/>
    <property type="project" value="UniProtKB-SubCell"/>
</dbReference>
<dbReference type="Proteomes" id="UP000324159">
    <property type="component" value="Unassembled WGS sequence"/>
</dbReference>
<sequence length="836" mass="94611">MSHSNLLRILSAFFGLLAICLPSAAVAADREETVLPPVTIVDRLDISAGGVSLLRRPVLDRLPAGNGTLTEMLDVLPDVQFSESFRSGRTGGEILPPDISISGGKVFQNAFTLDGIDNAGILDPMARNPNSLTDVPGHPQQLFVDAALVDEIAVYDSNIPARFGGFTGGVVDARLRMPGQTPSARLSWRHTRDDWARFHLAGEEHFDFFHSSSASRQPRFRKDFFGAGFDLPVGAKTGLLFEARVARSEIPLFHLDRQEIQRRSSVNFLARVTRESGTDDLYDISLLYAPYRASHFLTDVENSAFSVSRGGFRLAGGYHHFRDDGESHLQLFFRGSENQRSAPAHFRNWLASASKPWGSVVESDYSREGGFGDVEQGQQSIGLNWDVTYEPPSRGRLVQEFGAGLQWQVHRGTYDRSETSFIFKDAVLAPDVICTDDLLGCIEEEQYFSRRDILRANSEAVHMQELAFYVDDSLTLDRLQVRPGLRLSWNSYLQNLDLAPRLAASWDLRGDRTTMLTLGVNRYYGRSFLAFKLREARLPVISQYRPKRNSAVGSGSVDPGAVVDPADPGLWELYPAGLQSVARFSDLDTPYSDEIVFGLDQELYGGRLSMKLVQRQGRDEFARQFGPVLDDGLRYYTMNNRGRSRHRSLRLSWERSWRKQYLMLSWVWQENLTSNETYDVLLDDEEIEPRVWYRGRIVYRSELPRTDYSRPHVVRLLHMMALPGGMHLTTRAQYLAAYRSLENTYREVPVPGSLQRFDAIKGEFVQESLFVYDEVRHEQAVQVDLRLAWNGRLAGLPAVDCHLDILNLFDSTIESGTTPGDYRLGRQFWVGFDLRF</sequence>
<evidence type="ECO:0000256" key="6">
    <source>
        <dbReference type="ARBA" id="ARBA00023136"/>
    </source>
</evidence>
<keyword evidence="9" id="KW-0675">Receptor</keyword>
<accession>A0A5D3WKR9</accession>